<dbReference type="AlphaFoldDB" id="A0A2M4D2Z5"/>
<protein>
    <submittedName>
        <fullName evidence="1">Putative secreted protein</fullName>
    </submittedName>
</protein>
<sequence length="127" mass="13386">MSPSSSGAPATLLLLKLASAWSRSRERWNTLPLLAGVIGSVGLSDSSSVVELLLLEGGLSGGSALPWASIMVLRPPRNAFRVPLRLASSGRESNRCVVVSLRSRRILSLSSCTFGRSGLCGFSRTCP</sequence>
<accession>A0A2M4D2Z5</accession>
<dbReference type="EMBL" id="GGFL01007290">
    <property type="protein sequence ID" value="MBW71468.1"/>
    <property type="molecule type" value="Transcribed_RNA"/>
</dbReference>
<name>A0A2M4D2Z5_ANODA</name>
<reference evidence="1" key="1">
    <citation type="submission" date="2018-01" db="EMBL/GenBank/DDBJ databases">
        <title>An insight into the sialome of Amazonian anophelines.</title>
        <authorList>
            <person name="Ribeiro J.M."/>
            <person name="Scarpassa V."/>
            <person name="Calvo E."/>
        </authorList>
    </citation>
    <scope>NUCLEOTIDE SEQUENCE</scope>
</reference>
<organism evidence="1">
    <name type="scientific">Anopheles darlingi</name>
    <name type="common">Mosquito</name>
    <dbReference type="NCBI Taxonomy" id="43151"/>
    <lineage>
        <taxon>Eukaryota</taxon>
        <taxon>Metazoa</taxon>
        <taxon>Ecdysozoa</taxon>
        <taxon>Arthropoda</taxon>
        <taxon>Hexapoda</taxon>
        <taxon>Insecta</taxon>
        <taxon>Pterygota</taxon>
        <taxon>Neoptera</taxon>
        <taxon>Endopterygota</taxon>
        <taxon>Diptera</taxon>
        <taxon>Nematocera</taxon>
        <taxon>Culicoidea</taxon>
        <taxon>Culicidae</taxon>
        <taxon>Anophelinae</taxon>
        <taxon>Anopheles</taxon>
    </lineage>
</organism>
<proteinExistence type="predicted"/>
<evidence type="ECO:0000313" key="1">
    <source>
        <dbReference type="EMBL" id="MBW71468.1"/>
    </source>
</evidence>